<dbReference type="EMBL" id="CP036339">
    <property type="protein sequence ID" value="QDT72334.1"/>
    <property type="molecule type" value="Genomic_DNA"/>
</dbReference>
<keyword evidence="2" id="KW-0805">Transcription regulation</keyword>
<evidence type="ECO:0000313" key="7">
    <source>
        <dbReference type="EMBL" id="QDT72334.1"/>
    </source>
</evidence>
<evidence type="ECO:0000256" key="3">
    <source>
        <dbReference type="ARBA" id="ARBA00023125"/>
    </source>
</evidence>
<dbReference type="GO" id="GO:2000142">
    <property type="term" value="P:regulation of DNA-templated transcription initiation"/>
    <property type="evidence" value="ECO:0007669"/>
    <property type="project" value="TreeGrafter"/>
</dbReference>
<organism evidence="7 8">
    <name type="scientific">Lacipirellula limnantheis</name>
    <dbReference type="NCBI Taxonomy" id="2528024"/>
    <lineage>
        <taxon>Bacteria</taxon>
        <taxon>Pseudomonadati</taxon>
        <taxon>Planctomycetota</taxon>
        <taxon>Planctomycetia</taxon>
        <taxon>Pirellulales</taxon>
        <taxon>Lacipirellulaceae</taxon>
        <taxon>Lacipirellula</taxon>
    </lineage>
</organism>
<dbReference type="InterPro" id="IPR000847">
    <property type="entry name" value="LysR_HTH_N"/>
</dbReference>
<keyword evidence="8" id="KW-1185">Reference proteome</keyword>
<evidence type="ECO:0000256" key="2">
    <source>
        <dbReference type="ARBA" id="ARBA00023015"/>
    </source>
</evidence>
<accession>A0A517TVE4</accession>
<dbReference type="PROSITE" id="PS50931">
    <property type="entry name" value="HTH_LYSR"/>
    <property type="match status" value="1"/>
</dbReference>
<evidence type="ECO:0000256" key="1">
    <source>
        <dbReference type="ARBA" id="ARBA00009437"/>
    </source>
</evidence>
<proteinExistence type="inferred from homology"/>
<dbReference type="Gene3D" id="1.10.10.10">
    <property type="entry name" value="Winged helix-like DNA-binding domain superfamily/Winged helix DNA-binding domain"/>
    <property type="match status" value="1"/>
</dbReference>
<protein>
    <submittedName>
        <fullName evidence="7">Transcriptional activator protein NhaR</fullName>
    </submittedName>
</protein>
<sequence>MQWLNYHHLYYFWSVAHEGSVTAAAAKLQLSRPTVTGQLRSLEHSFGNKLFRQSGRRLLLTAFGETVLAYADDIFATGQELQRAVSGAQGDVHRLIVGVPDEMPKLIVFRLLQPAFNLPTPPRIICREGKRDELLAELAIHRLDLVLSDAPLDSSSSVKAYNHKLGECGVTFFASPEHAKKLKAGFPRSLHNQPMFLPTASTTTRRLIDRWLETQGIYPLIAGEFEDSALMKVFGQAGGGAFPAPTVIEQEVIKQYAVHPIGQADGVVEKYFAISIERRLKHPAVIAITASAREGLFGMR</sequence>
<dbReference type="GO" id="GO:0003677">
    <property type="term" value="F:DNA binding"/>
    <property type="evidence" value="ECO:0007669"/>
    <property type="project" value="UniProtKB-KW"/>
</dbReference>
<keyword evidence="4" id="KW-0010">Activator</keyword>
<dbReference type="OrthoDB" id="464481at2"/>
<evidence type="ECO:0000256" key="4">
    <source>
        <dbReference type="ARBA" id="ARBA00023159"/>
    </source>
</evidence>
<evidence type="ECO:0000256" key="5">
    <source>
        <dbReference type="ARBA" id="ARBA00023163"/>
    </source>
</evidence>
<dbReference type="KEGG" id="llh:I41_15060"/>
<feature type="domain" description="HTH lysR-type" evidence="6">
    <location>
        <begin position="4"/>
        <end position="61"/>
    </location>
</feature>
<dbReference type="SUPFAM" id="SSF53850">
    <property type="entry name" value="Periplasmic binding protein-like II"/>
    <property type="match status" value="1"/>
</dbReference>
<dbReference type="Proteomes" id="UP000317909">
    <property type="component" value="Chromosome"/>
</dbReference>
<dbReference type="SUPFAM" id="SSF46785">
    <property type="entry name" value="Winged helix' DNA-binding domain"/>
    <property type="match status" value="1"/>
</dbReference>
<dbReference type="RefSeq" id="WP_145431917.1">
    <property type="nucleotide sequence ID" value="NZ_CP036339.1"/>
</dbReference>
<dbReference type="PANTHER" id="PTHR30293:SF2">
    <property type="entry name" value="TRANSCRIPTIONAL ACTIVATOR PROTEIN NHAR"/>
    <property type="match status" value="1"/>
</dbReference>
<keyword evidence="3" id="KW-0238">DNA-binding</keyword>
<dbReference type="InterPro" id="IPR005119">
    <property type="entry name" value="LysR_subst-bd"/>
</dbReference>
<dbReference type="Gene3D" id="3.40.190.290">
    <property type="match status" value="1"/>
</dbReference>
<evidence type="ECO:0000313" key="8">
    <source>
        <dbReference type="Proteomes" id="UP000317909"/>
    </source>
</evidence>
<dbReference type="NCBIfam" id="NF008284">
    <property type="entry name" value="PRK11062.1"/>
    <property type="match status" value="1"/>
</dbReference>
<dbReference type="AlphaFoldDB" id="A0A517TVE4"/>
<reference evidence="7 8" key="1">
    <citation type="submission" date="2019-02" db="EMBL/GenBank/DDBJ databases">
        <title>Deep-cultivation of Planctomycetes and their phenomic and genomic characterization uncovers novel biology.</title>
        <authorList>
            <person name="Wiegand S."/>
            <person name="Jogler M."/>
            <person name="Boedeker C."/>
            <person name="Pinto D."/>
            <person name="Vollmers J."/>
            <person name="Rivas-Marin E."/>
            <person name="Kohn T."/>
            <person name="Peeters S.H."/>
            <person name="Heuer A."/>
            <person name="Rast P."/>
            <person name="Oberbeckmann S."/>
            <person name="Bunk B."/>
            <person name="Jeske O."/>
            <person name="Meyerdierks A."/>
            <person name="Storesund J.E."/>
            <person name="Kallscheuer N."/>
            <person name="Luecker S."/>
            <person name="Lage O.M."/>
            <person name="Pohl T."/>
            <person name="Merkel B.J."/>
            <person name="Hornburger P."/>
            <person name="Mueller R.-W."/>
            <person name="Bruemmer F."/>
            <person name="Labrenz M."/>
            <person name="Spormann A.M."/>
            <person name="Op den Camp H."/>
            <person name="Overmann J."/>
            <person name="Amann R."/>
            <person name="Jetten M.S.M."/>
            <person name="Mascher T."/>
            <person name="Medema M.H."/>
            <person name="Devos D.P."/>
            <person name="Kaster A.-K."/>
            <person name="Ovreas L."/>
            <person name="Rohde M."/>
            <person name="Galperin M.Y."/>
            <person name="Jogler C."/>
        </authorList>
    </citation>
    <scope>NUCLEOTIDE SEQUENCE [LARGE SCALE GENOMIC DNA]</scope>
    <source>
        <strain evidence="7 8">I41</strain>
    </source>
</reference>
<dbReference type="PANTHER" id="PTHR30293">
    <property type="entry name" value="TRANSCRIPTIONAL REGULATORY PROTEIN NAC-RELATED"/>
    <property type="match status" value="1"/>
</dbReference>
<dbReference type="Pfam" id="PF03466">
    <property type="entry name" value="LysR_substrate"/>
    <property type="match status" value="1"/>
</dbReference>
<dbReference type="GO" id="GO:0003700">
    <property type="term" value="F:DNA-binding transcription factor activity"/>
    <property type="evidence" value="ECO:0007669"/>
    <property type="project" value="InterPro"/>
</dbReference>
<keyword evidence="5" id="KW-0804">Transcription</keyword>
<dbReference type="Pfam" id="PF00126">
    <property type="entry name" value="HTH_1"/>
    <property type="match status" value="1"/>
</dbReference>
<comment type="similarity">
    <text evidence="1">Belongs to the LysR transcriptional regulatory family.</text>
</comment>
<name>A0A517TVE4_9BACT</name>
<gene>
    <name evidence="7" type="primary">nhaR_1</name>
    <name evidence="7" type="ORF">I41_15060</name>
</gene>
<dbReference type="InterPro" id="IPR036390">
    <property type="entry name" value="WH_DNA-bd_sf"/>
</dbReference>
<dbReference type="InterPro" id="IPR036388">
    <property type="entry name" value="WH-like_DNA-bd_sf"/>
</dbReference>
<evidence type="ECO:0000259" key="6">
    <source>
        <dbReference type="PROSITE" id="PS50931"/>
    </source>
</evidence>